<sequence>MVISYDSARVVTSSLDGTIIVWDTASGTVLQEWLAHEGSVVVPLALSPDNRRVVSAGGSTITAWNIDSGCAAQKTAELNLEGNTGVVNTCIWSPDGALIASVSGDKTVTIWDGCTYQQRDVLPATPSSQNVRALQFSPDGHYLAWISGGKVCCVWTPLALAETQPKTLLPHPDREEVSTTAFAFDHESRRIATAHGDLNSDPDACVVRIWDAATGAPLAVLAGHSEAVSRVSFSSDGRSLLSVSEDMAVRLWDCGAWSGEQTGVFGDSGESLAWHTCFRHDGKYMAAGLEGGRVQLWRMGDGSCVATFGEHDSDVTHVAFSPNGRFLVSGDRDGIVHIRCISTLIGE</sequence>
<feature type="repeat" description="WD" evidence="3">
    <location>
        <begin position="80"/>
        <end position="112"/>
    </location>
</feature>
<dbReference type="PANTHER" id="PTHR19848:SF8">
    <property type="entry name" value="F-BOX AND WD REPEAT DOMAIN CONTAINING 7"/>
    <property type="match status" value="1"/>
</dbReference>
<dbReference type="InterPro" id="IPR020472">
    <property type="entry name" value="WD40_PAC1"/>
</dbReference>
<proteinExistence type="predicted"/>
<evidence type="ECO:0000313" key="5">
    <source>
        <dbReference type="Proteomes" id="UP000230002"/>
    </source>
</evidence>
<dbReference type="EMBL" id="AYKW01000008">
    <property type="protein sequence ID" value="PIL33051.1"/>
    <property type="molecule type" value="Genomic_DNA"/>
</dbReference>
<dbReference type="Gene3D" id="2.130.10.10">
    <property type="entry name" value="YVTN repeat-like/Quinoprotein amine dehydrogenase"/>
    <property type="match status" value="4"/>
</dbReference>
<dbReference type="PROSITE" id="PS50294">
    <property type="entry name" value="WD_REPEATS_REGION"/>
    <property type="match status" value="3"/>
</dbReference>
<protein>
    <submittedName>
        <fullName evidence="4">Uncharacterized protein</fullName>
    </submittedName>
</protein>
<dbReference type="PROSITE" id="PS00678">
    <property type="entry name" value="WD_REPEATS_1"/>
    <property type="match status" value="1"/>
</dbReference>
<reference evidence="4 5" key="1">
    <citation type="journal article" date="2015" name="Sci. Rep.">
        <title>Chromosome-level genome map provides insights into diverse defense mechanisms in the medicinal fungus Ganoderma sinense.</title>
        <authorList>
            <person name="Zhu Y."/>
            <person name="Xu J."/>
            <person name="Sun C."/>
            <person name="Zhou S."/>
            <person name="Xu H."/>
            <person name="Nelson D.R."/>
            <person name="Qian J."/>
            <person name="Song J."/>
            <person name="Luo H."/>
            <person name="Xiang L."/>
            <person name="Li Y."/>
            <person name="Xu Z."/>
            <person name="Ji A."/>
            <person name="Wang L."/>
            <person name="Lu S."/>
            <person name="Hayward A."/>
            <person name="Sun W."/>
            <person name="Li X."/>
            <person name="Schwartz D.C."/>
            <person name="Wang Y."/>
            <person name="Chen S."/>
        </authorList>
    </citation>
    <scope>NUCLEOTIDE SEQUENCE [LARGE SCALE GENOMIC DNA]</scope>
    <source>
        <strain evidence="4 5">ZZ0214-1</strain>
    </source>
</reference>
<dbReference type="InterPro" id="IPR015943">
    <property type="entry name" value="WD40/YVTN_repeat-like_dom_sf"/>
</dbReference>
<evidence type="ECO:0000313" key="4">
    <source>
        <dbReference type="EMBL" id="PIL33051.1"/>
    </source>
</evidence>
<organism evidence="4 5">
    <name type="scientific">Ganoderma sinense ZZ0214-1</name>
    <dbReference type="NCBI Taxonomy" id="1077348"/>
    <lineage>
        <taxon>Eukaryota</taxon>
        <taxon>Fungi</taxon>
        <taxon>Dikarya</taxon>
        <taxon>Basidiomycota</taxon>
        <taxon>Agaricomycotina</taxon>
        <taxon>Agaricomycetes</taxon>
        <taxon>Polyporales</taxon>
        <taxon>Polyporaceae</taxon>
        <taxon>Ganoderma</taxon>
    </lineage>
</organism>
<keyword evidence="5" id="KW-1185">Reference proteome</keyword>
<dbReference type="CDD" id="cd00200">
    <property type="entry name" value="WD40"/>
    <property type="match status" value="1"/>
</dbReference>
<dbReference type="SMART" id="SM00320">
    <property type="entry name" value="WD40"/>
    <property type="match status" value="7"/>
</dbReference>
<keyword evidence="2" id="KW-0677">Repeat</keyword>
<feature type="repeat" description="WD" evidence="3">
    <location>
        <begin position="221"/>
        <end position="253"/>
    </location>
</feature>
<gene>
    <name evidence="4" type="ORF">GSI_04500</name>
</gene>
<dbReference type="SUPFAM" id="SSF50978">
    <property type="entry name" value="WD40 repeat-like"/>
    <property type="match status" value="1"/>
</dbReference>
<dbReference type="InterPro" id="IPR036322">
    <property type="entry name" value="WD40_repeat_dom_sf"/>
</dbReference>
<dbReference type="PRINTS" id="PR00320">
    <property type="entry name" value="GPROTEINBRPT"/>
</dbReference>
<accession>A0A2G8SH26</accession>
<dbReference type="PROSITE" id="PS50082">
    <property type="entry name" value="WD_REPEATS_2"/>
    <property type="match status" value="4"/>
</dbReference>
<dbReference type="PANTHER" id="PTHR19848">
    <property type="entry name" value="WD40 REPEAT PROTEIN"/>
    <property type="match status" value="1"/>
</dbReference>
<dbReference type="AlphaFoldDB" id="A0A2G8SH26"/>
<evidence type="ECO:0000256" key="1">
    <source>
        <dbReference type="ARBA" id="ARBA00022574"/>
    </source>
</evidence>
<dbReference type="OrthoDB" id="6262491at2759"/>
<feature type="repeat" description="WD" evidence="3">
    <location>
        <begin position="1"/>
        <end position="32"/>
    </location>
</feature>
<dbReference type="InterPro" id="IPR001680">
    <property type="entry name" value="WD40_rpt"/>
</dbReference>
<dbReference type="STRING" id="1077348.A0A2G8SH26"/>
<comment type="caution">
    <text evidence="4">The sequence shown here is derived from an EMBL/GenBank/DDBJ whole genome shotgun (WGS) entry which is preliminary data.</text>
</comment>
<dbReference type="Pfam" id="PF00400">
    <property type="entry name" value="WD40"/>
    <property type="match status" value="5"/>
</dbReference>
<evidence type="ECO:0000256" key="3">
    <source>
        <dbReference type="PROSITE-ProRule" id="PRU00221"/>
    </source>
</evidence>
<feature type="repeat" description="WD" evidence="3">
    <location>
        <begin position="308"/>
        <end position="338"/>
    </location>
</feature>
<evidence type="ECO:0000256" key="2">
    <source>
        <dbReference type="ARBA" id="ARBA00022737"/>
    </source>
</evidence>
<dbReference type="Proteomes" id="UP000230002">
    <property type="component" value="Unassembled WGS sequence"/>
</dbReference>
<name>A0A2G8SH26_9APHY</name>
<keyword evidence="1 3" id="KW-0853">WD repeat</keyword>
<dbReference type="InterPro" id="IPR019775">
    <property type="entry name" value="WD40_repeat_CS"/>
</dbReference>